<evidence type="ECO:0000256" key="2">
    <source>
        <dbReference type="ARBA" id="ARBA00022692"/>
    </source>
</evidence>
<proteinExistence type="inferred from homology"/>
<dbReference type="STRING" id="1149755.A0A2J6RYD9"/>
<feature type="transmembrane region" description="Helical" evidence="6">
    <location>
        <begin position="51"/>
        <end position="75"/>
    </location>
</feature>
<evidence type="ECO:0000256" key="6">
    <source>
        <dbReference type="SAM" id="Phobius"/>
    </source>
</evidence>
<dbReference type="OrthoDB" id="5329176at2759"/>
<sequence length="437" mass="48317">MVQQLNTACLIIDITFEVVGTIFCLGRLWSRLVSPKGTWRGLIMWSDICMFVAWVFTVGETISIIFVTILAHYGYHLSDVLRLPPHPLELAKWDLVSGLCYNPILGFIKASMILLYLRLGGTKKGVRMACYGLLSLTLSLLVALDLADAFECSPVSYVWNSRAMDLAAQKAQNATEEVFFPGYGYVTGFKNGVYVTGGHCFNRAMFIMVAAGLAILTDLMILCIPVYMVYDLKMKPRKKLVVLLILCMGICITAVSITRLVFSYQLVYPPVGKDTGYNVHSTISQIEGGLALVTGNIPDLFPIIRRWYPNFLRSDSPDILAPNPYPYHKSNSASANSAYSGRLQKTIVPPMGSTRVLNKEEGEDSFGMETYGWRGDMVTTGEVLVKGGAARSLTESEEAIIDEELGKAGGIVKTTHFVVQEDTGPRPSREDNRWSNV</sequence>
<organism evidence="8 9">
    <name type="scientific">Hyaloscypha variabilis (strain UAMH 11265 / GT02V1 / F)</name>
    <name type="common">Meliniomyces variabilis</name>
    <dbReference type="NCBI Taxonomy" id="1149755"/>
    <lineage>
        <taxon>Eukaryota</taxon>
        <taxon>Fungi</taxon>
        <taxon>Dikarya</taxon>
        <taxon>Ascomycota</taxon>
        <taxon>Pezizomycotina</taxon>
        <taxon>Leotiomycetes</taxon>
        <taxon>Helotiales</taxon>
        <taxon>Hyaloscyphaceae</taxon>
        <taxon>Hyaloscypha</taxon>
        <taxon>Hyaloscypha variabilis</taxon>
    </lineage>
</organism>
<evidence type="ECO:0000256" key="5">
    <source>
        <dbReference type="ARBA" id="ARBA00038359"/>
    </source>
</evidence>
<comment type="similarity">
    <text evidence="5">Belongs to the SAT4 family.</text>
</comment>
<keyword evidence="4 6" id="KW-0472">Membrane</keyword>
<feature type="transmembrane region" description="Helical" evidence="6">
    <location>
        <begin position="129"/>
        <end position="147"/>
    </location>
</feature>
<keyword evidence="3 6" id="KW-1133">Transmembrane helix</keyword>
<gene>
    <name evidence="8" type="ORF">L207DRAFT_422867</name>
</gene>
<accession>A0A2J6RYD9</accession>
<feature type="domain" description="Rhodopsin" evidence="7">
    <location>
        <begin position="27"/>
        <end position="306"/>
    </location>
</feature>
<dbReference type="AlphaFoldDB" id="A0A2J6RYD9"/>
<feature type="transmembrane region" description="Helical" evidence="6">
    <location>
        <begin position="204"/>
        <end position="228"/>
    </location>
</feature>
<evidence type="ECO:0000256" key="4">
    <source>
        <dbReference type="ARBA" id="ARBA00023136"/>
    </source>
</evidence>
<feature type="transmembrane region" description="Helical" evidence="6">
    <location>
        <begin position="95"/>
        <end position="117"/>
    </location>
</feature>
<comment type="subcellular location">
    <subcellularLocation>
        <location evidence="1">Membrane</location>
        <topology evidence="1">Multi-pass membrane protein</topology>
    </subcellularLocation>
</comment>
<evidence type="ECO:0000256" key="3">
    <source>
        <dbReference type="ARBA" id="ARBA00022989"/>
    </source>
</evidence>
<evidence type="ECO:0000256" key="1">
    <source>
        <dbReference type="ARBA" id="ARBA00004141"/>
    </source>
</evidence>
<dbReference type="PANTHER" id="PTHR33048:SF55">
    <property type="entry name" value="INTEGRAL MEMBRANE PROTEIN"/>
    <property type="match status" value="1"/>
</dbReference>
<keyword evidence="9" id="KW-1185">Reference proteome</keyword>
<evidence type="ECO:0000313" key="8">
    <source>
        <dbReference type="EMBL" id="PMD43531.1"/>
    </source>
</evidence>
<dbReference type="Proteomes" id="UP000235786">
    <property type="component" value="Unassembled WGS sequence"/>
</dbReference>
<feature type="transmembrane region" description="Helical" evidence="6">
    <location>
        <begin position="12"/>
        <end position="30"/>
    </location>
</feature>
<protein>
    <recommendedName>
        <fullName evidence="7">Rhodopsin domain-containing protein</fullName>
    </recommendedName>
</protein>
<evidence type="ECO:0000259" key="7">
    <source>
        <dbReference type="Pfam" id="PF20684"/>
    </source>
</evidence>
<feature type="transmembrane region" description="Helical" evidence="6">
    <location>
        <begin position="240"/>
        <end position="262"/>
    </location>
</feature>
<dbReference type="InterPro" id="IPR052337">
    <property type="entry name" value="SAT4-like"/>
</dbReference>
<evidence type="ECO:0000313" key="9">
    <source>
        <dbReference type="Proteomes" id="UP000235786"/>
    </source>
</evidence>
<name>A0A2J6RYD9_HYAVF</name>
<dbReference type="PANTHER" id="PTHR33048">
    <property type="entry name" value="PTH11-LIKE INTEGRAL MEMBRANE PROTEIN (AFU_ORTHOLOGUE AFUA_5G11245)"/>
    <property type="match status" value="1"/>
</dbReference>
<keyword evidence="2 6" id="KW-0812">Transmembrane</keyword>
<reference evidence="8 9" key="1">
    <citation type="submission" date="2016-04" db="EMBL/GenBank/DDBJ databases">
        <title>A degradative enzymes factory behind the ericoid mycorrhizal symbiosis.</title>
        <authorList>
            <consortium name="DOE Joint Genome Institute"/>
            <person name="Martino E."/>
            <person name="Morin E."/>
            <person name="Grelet G."/>
            <person name="Kuo A."/>
            <person name="Kohler A."/>
            <person name="Daghino S."/>
            <person name="Barry K."/>
            <person name="Choi C."/>
            <person name="Cichocki N."/>
            <person name="Clum A."/>
            <person name="Copeland A."/>
            <person name="Hainaut M."/>
            <person name="Haridas S."/>
            <person name="Labutti K."/>
            <person name="Lindquist E."/>
            <person name="Lipzen A."/>
            <person name="Khouja H.-R."/>
            <person name="Murat C."/>
            <person name="Ohm R."/>
            <person name="Olson A."/>
            <person name="Spatafora J."/>
            <person name="Veneault-Fourrey C."/>
            <person name="Henrissat B."/>
            <person name="Grigoriev I."/>
            <person name="Martin F."/>
            <person name="Perotto S."/>
        </authorList>
    </citation>
    <scope>NUCLEOTIDE SEQUENCE [LARGE SCALE GENOMIC DNA]</scope>
    <source>
        <strain evidence="8 9">F</strain>
    </source>
</reference>
<dbReference type="InterPro" id="IPR049326">
    <property type="entry name" value="Rhodopsin_dom_fungi"/>
</dbReference>
<dbReference type="Pfam" id="PF20684">
    <property type="entry name" value="Fung_rhodopsin"/>
    <property type="match status" value="1"/>
</dbReference>
<dbReference type="GO" id="GO:0016020">
    <property type="term" value="C:membrane"/>
    <property type="evidence" value="ECO:0007669"/>
    <property type="project" value="UniProtKB-SubCell"/>
</dbReference>
<dbReference type="EMBL" id="KZ613942">
    <property type="protein sequence ID" value="PMD43531.1"/>
    <property type="molecule type" value="Genomic_DNA"/>
</dbReference>